<dbReference type="AlphaFoldDB" id="A0A4U5WWD0"/>
<feature type="compositionally biased region" description="Acidic residues" evidence="1">
    <location>
        <begin position="1"/>
        <end position="22"/>
    </location>
</feature>
<keyword evidence="2" id="KW-0472">Membrane</keyword>
<feature type="domain" description="Low molecular weight protein antigen 6 PH" evidence="3">
    <location>
        <begin position="92"/>
        <end position="165"/>
    </location>
</feature>
<reference evidence="4 5" key="1">
    <citation type="submission" date="2019-04" db="EMBL/GenBank/DDBJ databases">
        <title>Streptomyces lasaliensis sp.nov., an Actinomycete isolated from soil which produces the polyether antibiotic lasalocid.</title>
        <authorList>
            <person name="Erwin G."/>
            <person name="Haber C."/>
        </authorList>
    </citation>
    <scope>NUCLEOTIDE SEQUENCE [LARGE SCALE GENOMIC DNA]</scope>
    <source>
        <strain evidence="4 5">DSM 40089</strain>
    </source>
</reference>
<keyword evidence="2" id="KW-1133">Transmembrane helix</keyword>
<feature type="transmembrane region" description="Helical" evidence="2">
    <location>
        <begin position="41"/>
        <end position="63"/>
    </location>
</feature>
<protein>
    <submittedName>
        <fullName evidence="4">PH domain-containing protein</fullName>
    </submittedName>
</protein>
<feature type="transmembrane region" description="Helical" evidence="2">
    <location>
        <begin position="69"/>
        <end position="88"/>
    </location>
</feature>
<dbReference type="Proteomes" id="UP000308632">
    <property type="component" value="Unassembled WGS sequence"/>
</dbReference>
<evidence type="ECO:0000313" key="5">
    <source>
        <dbReference type="Proteomes" id="UP000308632"/>
    </source>
</evidence>
<comment type="caution">
    <text evidence="4">The sequence shown here is derived from an EMBL/GenBank/DDBJ whole genome shotgun (WGS) entry which is preliminary data.</text>
</comment>
<name>A0A4U5WWD0_STRGB</name>
<dbReference type="EMBL" id="SZPR01000019">
    <property type="protein sequence ID" value="TKT06835.1"/>
    <property type="molecule type" value="Genomic_DNA"/>
</dbReference>
<organism evidence="4 5">
    <name type="scientific">Streptomyces galbus</name>
    <dbReference type="NCBI Taxonomy" id="33898"/>
    <lineage>
        <taxon>Bacteria</taxon>
        <taxon>Bacillati</taxon>
        <taxon>Actinomycetota</taxon>
        <taxon>Actinomycetes</taxon>
        <taxon>Kitasatosporales</taxon>
        <taxon>Streptomycetaceae</taxon>
        <taxon>Streptomyces</taxon>
    </lineage>
</organism>
<dbReference type="InterPro" id="IPR019692">
    <property type="entry name" value="CFP-6_PH"/>
</dbReference>
<gene>
    <name evidence="4" type="ORF">E4U92_23395</name>
</gene>
<evidence type="ECO:0000259" key="3">
    <source>
        <dbReference type="Pfam" id="PF10756"/>
    </source>
</evidence>
<feature type="transmembrane region" description="Helical" evidence="2">
    <location>
        <begin position="200"/>
        <end position="224"/>
    </location>
</feature>
<feature type="region of interest" description="Disordered" evidence="1">
    <location>
        <begin position="1"/>
        <end position="29"/>
    </location>
</feature>
<evidence type="ECO:0000256" key="1">
    <source>
        <dbReference type="SAM" id="MobiDB-lite"/>
    </source>
</evidence>
<evidence type="ECO:0000256" key="2">
    <source>
        <dbReference type="SAM" id="Phobius"/>
    </source>
</evidence>
<accession>A0A4U5WWD0</accession>
<proteinExistence type="predicted"/>
<feature type="transmembrane region" description="Helical" evidence="2">
    <location>
        <begin position="230"/>
        <end position="250"/>
    </location>
</feature>
<evidence type="ECO:0000313" key="4">
    <source>
        <dbReference type="EMBL" id="TKT06835.1"/>
    </source>
</evidence>
<sequence>MNADGQDEPERPEEPEDPEGPEDSQGPHDALRREYRKVRPIPAQTVLLMVSGALMVASALLNASASGPTGWAAAAIAAWSVTLVLHGLELWRARTLVTCAGITARGPLRTRVRAWHEVYDIRLEPGKRPQGTTAVRWPAYLYDTGGRRVRLPHLDEQQLPDPAADIAHLRATATRLGLYSWSPRPDLETRIARAARRRTAWHRAVITVLVLTAAAFVLDTALLFTDHPAHAYALVLCAPLAALPPAFLAWDRVGEGMWRRARRA</sequence>
<keyword evidence="2" id="KW-0812">Transmembrane</keyword>
<dbReference type="Pfam" id="PF10756">
    <property type="entry name" value="bPH_6"/>
    <property type="match status" value="1"/>
</dbReference>